<dbReference type="InterPro" id="IPR010499">
    <property type="entry name" value="AraC_E-bd"/>
</dbReference>
<dbReference type="AlphaFoldDB" id="A0A1V2JH49"/>
<dbReference type="EMBL" id="MNPV01000004">
    <property type="protein sequence ID" value="ONH44688.1"/>
    <property type="molecule type" value="Genomic_DNA"/>
</dbReference>
<evidence type="ECO:0000259" key="1">
    <source>
        <dbReference type="SMART" id="SM00871"/>
    </source>
</evidence>
<dbReference type="SUPFAM" id="SSF55136">
    <property type="entry name" value="Probable bacterial effector-binding domain"/>
    <property type="match status" value="1"/>
</dbReference>
<dbReference type="InterPro" id="IPR053182">
    <property type="entry name" value="YobU-like_regulator"/>
</dbReference>
<keyword evidence="3" id="KW-1185">Reference proteome</keyword>
<dbReference type="Pfam" id="PF14526">
    <property type="entry name" value="Cass2"/>
    <property type="match status" value="1"/>
</dbReference>
<evidence type="ECO:0000313" key="3">
    <source>
        <dbReference type="Proteomes" id="UP000188559"/>
    </source>
</evidence>
<proteinExistence type="predicted"/>
<evidence type="ECO:0000313" key="2">
    <source>
        <dbReference type="EMBL" id="ONH44688.1"/>
    </source>
</evidence>
<feature type="domain" description="AraC effector-binding" evidence="1">
    <location>
        <begin position="4"/>
        <end position="155"/>
    </location>
</feature>
<sequence>MALHNIQEQHIAAIRVSGLKVRTRNADEMTPSSAKIGPMWQRFFSEGLHEGIPGKLPASPVYGVYSDYESDAHGEFDVTAGVATVEPADGFESLMIVPGRYLVFEARGQMPEAIISTWQQIWTYFQQPGAQARAFVTDFEAYQADDLALIHIGIR</sequence>
<dbReference type="RefSeq" id="WP_071495551.1">
    <property type="nucleotide sequence ID" value="NZ_MDDQ01000025.1"/>
</dbReference>
<dbReference type="InterPro" id="IPR011256">
    <property type="entry name" value="Reg_factor_effector_dom_sf"/>
</dbReference>
<dbReference type="Gene3D" id="3.20.80.10">
    <property type="entry name" value="Regulatory factor, effector binding domain"/>
    <property type="match status" value="1"/>
</dbReference>
<comment type="caution">
    <text evidence="2">The sequence shown here is derived from an EMBL/GenBank/DDBJ whole genome shotgun (WGS) entry which is preliminary data.</text>
</comment>
<organism evidence="2 3">
    <name type="scientific">Pseudomonas azotoformans</name>
    <dbReference type="NCBI Taxonomy" id="47878"/>
    <lineage>
        <taxon>Bacteria</taxon>
        <taxon>Pseudomonadati</taxon>
        <taxon>Pseudomonadota</taxon>
        <taxon>Gammaproteobacteria</taxon>
        <taxon>Pseudomonadales</taxon>
        <taxon>Pseudomonadaceae</taxon>
        <taxon>Pseudomonas</taxon>
    </lineage>
</organism>
<gene>
    <name evidence="2" type="ORF">BLL37_15305</name>
</gene>
<protein>
    <submittedName>
        <fullName evidence="2">AraC family transcriptional regulator</fullName>
    </submittedName>
</protein>
<dbReference type="InterPro" id="IPR029441">
    <property type="entry name" value="Cass2"/>
</dbReference>
<reference evidence="2 3" key="1">
    <citation type="submission" date="2016-10" db="EMBL/GenBank/DDBJ databases">
        <title>Pseudomonas lactis sp. nov. and Pseudomonas paralactis sp. nov., isolated from bovine raw milk.</title>
        <authorList>
            <person name="Von Neubeck M."/>
            <person name="Huptas C."/>
            <person name="Glueck C."/>
            <person name="Krewinkel M."/>
            <person name="Stoeckel M."/>
            <person name="Stressler T."/>
            <person name="Fischer L."/>
            <person name="Hinrichs J."/>
            <person name="Scherer S."/>
            <person name="Wenning M."/>
        </authorList>
    </citation>
    <scope>NUCLEOTIDE SEQUENCE [LARGE SCALE GENOMIC DNA]</scope>
    <source>
        <strain evidence="2 3">DSM 18862</strain>
    </source>
</reference>
<name>A0A1V2JH49_PSEAZ</name>
<accession>A0A1V2JH49</accession>
<dbReference type="SMART" id="SM00871">
    <property type="entry name" value="AraC_E_bind"/>
    <property type="match status" value="1"/>
</dbReference>
<dbReference type="PANTHER" id="PTHR36444:SF2">
    <property type="entry name" value="TRANSCRIPTIONAL REGULATOR PROTEIN YOBU-RELATED"/>
    <property type="match status" value="1"/>
</dbReference>
<dbReference type="PANTHER" id="PTHR36444">
    <property type="entry name" value="TRANSCRIPTIONAL REGULATOR PROTEIN YOBU-RELATED"/>
    <property type="match status" value="1"/>
</dbReference>
<dbReference type="Proteomes" id="UP000188559">
    <property type="component" value="Unassembled WGS sequence"/>
</dbReference>